<dbReference type="AlphaFoldDB" id="A0A8H3WW49"/>
<feature type="compositionally biased region" description="Polar residues" evidence="1">
    <location>
        <begin position="24"/>
        <end position="39"/>
    </location>
</feature>
<reference evidence="2 3" key="1">
    <citation type="journal article" date="2019" name="Environ. Microbiol.">
        <title>At the nexus of three kingdoms: the genome of the mycorrhizal fungus Gigaspora margarita provides insights into plant, endobacterial and fungal interactions.</title>
        <authorList>
            <person name="Venice F."/>
            <person name="Ghignone S."/>
            <person name="Salvioli di Fossalunga A."/>
            <person name="Amselem J."/>
            <person name="Novero M."/>
            <person name="Xianan X."/>
            <person name="Sedzielewska Toro K."/>
            <person name="Morin E."/>
            <person name="Lipzen A."/>
            <person name="Grigoriev I.V."/>
            <person name="Henrissat B."/>
            <person name="Martin F.M."/>
            <person name="Bonfante P."/>
        </authorList>
    </citation>
    <scope>NUCLEOTIDE SEQUENCE [LARGE SCALE GENOMIC DNA]</scope>
    <source>
        <strain evidence="2 3">BEG34</strain>
    </source>
</reference>
<evidence type="ECO:0000256" key="1">
    <source>
        <dbReference type="SAM" id="MobiDB-lite"/>
    </source>
</evidence>
<feature type="compositionally biased region" description="Basic and acidic residues" evidence="1">
    <location>
        <begin position="43"/>
        <end position="60"/>
    </location>
</feature>
<evidence type="ECO:0000313" key="3">
    <source>
        <dbReference type="Proteomes" id="UP000439903"/>
    </source>
</evidence>
<protein>
    <submittedName>
        <fullName evidence="2">Uncharacterized protein</fullName>
    </submittedName>
</protein>
<name>A0A8H3WW49_GIGMA</name>
<dbReference type="EMBL" id="WTPW01003270">
    <property type="protein sequence ID" value="KAF0348427.1"/>
    <property type="molecule type" value="Genomic_DNA"/>
</dbReference>
<keyword evidence="3" id="KW-1185">Reference proteome</keyword>
<sequence length="75" mass="8498">MPTLRHNKAPKQISKKALNHAKNTKTQMQESTKAQTQESTEAEAPKQRHTSEKAPKKEKNWPGSIPFRISASVFK</sequence>
<proteinExistence type="predicted"/>
<feature type="compositionally biased region" description="Basic residues" evidence="1">
    <location>
        <begin position="1"/>
        <end position="23"/>
    </location>
</feature>
<comment type="caution">
    <text evidence="2">The sequence shown here is derived from an EMBL/GenBank/DDBJ whole genome shotgun (WGS) entry which is preliminary data.</text>
</comment>
<dbReference type="Proteomes" id="UP000439903">
    <property type="component" value="Unassembled WGS sequence"/>
</dbReference>
<gene>
    <name evidence="2" type="ORF">F8M41_015538</name>
</gene>
<accession>A0A8H3WW49</accession>
<organism evidence="2 3">
    <name type="scientific">Gigaspora margarita</name>
    <dbReference type="NCBI Taxonomy" id="4874"/>
    <lineage>
        <taxon>Eukaryota</taxon>
        <taxon>Fungi</taxon>
        <taxon>Fungi incertae sedis</taxon>
        <taxon>Mucoromycota</taxon>
        <taxon>Glomeromycotina</taxon>
        <taxon>Glomeromycetes</taxon>
        <taxon>Diversisporales</taxon>
        <taxon>Gigasporaceae</taxon>
        <taxon>Gigaspora</taxon>
    </lineage>
</organism>
<feature type="region of interest" description="Disordered" evidence="1">
    <location>
        <begin position="1"/>
        <end position="75"/>
    </location>
</feature>
<evidence type="ECO:0000313" key="2">
    <source>
        <dbReference type="EMBL" id="KAF0348427.1"/>
    </source>
</evidence>